<dbReference type="PANTHER" id="PTHR24249:SF372">
    <property type="entry name" value="G-PROTEIN COUPLED RECEPTORS FAMILY 1 PROFILE DOMAIN-CONTAINING PROTEIN"/>
    <property type="match status" value="1"/>
</dbReference>
<dbReference type="Gene3D" id="1.20.1070.10">
    <property type="entry name" value="Rhodopsin 7-helix transmembrane proteins"/>
    <property type="match status" value="1"/>
</dbReference>
<name>H3AKI3_LATCH</name>
<dbReference type="InterPro" id="IPR050569">
    <property type="entry name" value="TAAR"/>
</dbReference>
<evidence type="ECO:0000256" key="8">
    <source>
        <dbReference type="ARBA" id="ARBA00023224"/>
    </source>
</evidence>
<keyword evidence="12" id="KW-1185">Reference proteome</keyword>
<dbReference type="CDD" id="cd15905">
    <property type="entry name" value="7tmA_GPBAR1"/>
    <property type="match status" value="1"/>
</dbReference>
<evidence type="ECO:0000256" key="4">
    <source>
        <dbReference type="ARBA" id="ARBA00022989"/>
    </source>
</evidence>
<dbReference type="Pfam" id="PF00001">
    <property type="entry name" value="7tm_1"/>
    <property type="match status" value="1"/>
</dbReference>
<dbReference type="InParanoid" id="H3AKI3"/>
<dbReference type="GO" id="GO:0004930">
    <property type="term" value="F:G protein-coupled receptor activity"/>
    <property type="evidence" value="ECO:0007669"/>
    <property type="project" value="UniProtKB-KW"/>
</dbReference>
<dbReference type="PROSITE" id="PS50262">
    <property type="entry name" value="G_PROTEIN_RECEP_F1_2"/>
    <property type="match status" value="1"/>
</dbReference>
<dbReference type="STRING" id="7897.ENSLACP00000010154"/>
<feature type="transmembrane region" description="Helical" evidence="9">
    <location>
        <begin position="85"/>
        <end position="107"/>
    </location>
</feature>
<comment type="subcellular location">
    <subcellularLocation>
        <location evidence="1">Cell membrane</location>
        <topology evidence="1">Multi-pass membrane protein</topology>
    </subcellularLocation>
</comment>
<dbReference type="Proteomes" id="UP000008672">
    <property type="component" value="Unassembled WGS sequence"/>
</dbReference>
<feature type="transmembrane region" description="Helical" evidence="9">
    <location>
        <begin position="127"/>
        <end position="149"/>
    </location>
</feature>
<evidence type="ECO:0000256" key="6">
    <source>
        <dbReference type="ARBA" id="ARBA00023136"/>
    </source>
</evidence>
<reference evidence="11" key="3">
    <citation type="submission" date="2025-09" db="UniProtKB">
        <authorList>
            <consortium name="Ensembl"/>
        </authorList>
    </citation>
    <scope>IDENTIFICATION</scope>
</reference>
<evidence type="ECO:0000259" key="10">
    <source>
        <dbReference type="PROSITE" id="PS50262"/>
    </source>
</evidence>
<evidence type="ECO:0000256" key="5">
    <source>
        <dbReference type="ARBA" id="ARBA00023040"/>
    </source>
</evidence>
<feature type="transmembrane region" description="Helical" evidence="9">
    <location>
        <begin position="51"/>
        <end position="73"/>
    </location>
</feature>
<evidence type="ECO:0000256" key="7">
    <source>
        <dbReference type="ARBA" id="ARBA00023170"/>
    </source>
</evidence>
<sequence>NSSENTSSPDSSHKQIVFWICVPLSVLLFSLNVLMIIGILGNKKLHTTTNFFFLSLFFADCFTGAVLPSFPWMSNETNVGFKLCLFLYVYPNFFFLSLLFNLVMVHYERYLFIMYPLQYRNFWVHRWAPLALTIVWVLPLTYACLPVFGWNNWNATSLNCSSKSVFIPAYIYLEVYGLVVPSILAIIFMMVRVLTVARRQLKNITKLLRAVQRDGVSETEQQMNLKYAKCIAFISLIFLVCWVPYIIYIQMSLLAFDDCIELNTQVMSCIGCGSAAALPIILGLCNRQYTELWRNAFGKC</sequence>
<keyword evidence="6 9" id="KW-0472">Membrane</keyword>
<dbReference type="HOGENOM" id="CLU_895831_0_0_1"/>
<evidence type="ECO:0000256" key="9">
    <source>
        <dbReference type="SAM" id="Phobius"/>
    </source>
</evidence>
<keyword evidence="8" id="KW-0807">Transducer</keyword>
<organism evidence="11 12">
    <name type="scientific">Latimeria chalumnae</name>
    <name type="common">Coelacanth</name>
    <dbReference type="NCBI Taxonomy" id="7897"/>
    <lineage>
        <taxon>Eukaryota</taxon>
        <taxon>Metazoa</taxon>
        <taxon>Chordata</taxon>
        <taxon>Craniata</taxon>
        <taxon>Vertebrata</taxon>
        <taxon>Euteleostomi</taxon>
        <taxon>Coelacanthiformes</taxon>
        <taxon>Coelacanthidae</taxon>
        <taxon>Latimeria</taxon>
    </lineage>
</organism>
<protein>
    <submittedName>
        <fullName evidence="11">G protein-coupled bile acid receptor 1</fullName>
    </submittedName>
</protein>
<feature type="transmembrane region" description="Helical" evidence="9">
    <location>
        <begin position="230"/>
        <end position="253"/>
    </location>
</feature>
<dbReference type="Ensembl" id="ENSLACT00000010231.1">
    <property type="protein sequence ID" value="ENSLACP00000010154.1"/>
    <property type="gene ID" value="ENSLACG00000008950.1"/>
</dbReference>
<accession>H3AKI3</accession>
<proteinExistence type="predicted"/>
<keyword evidence="4 9" id="KW-1133">Transmembrane helix</keyword>
<dbReference type="GO" id="GO:0005886">
    <property type="term" value="C:plasma membrane"/>
    <property type="evidence" value="ECO:0007669"/>
    <property type="project" value="UniProtKB-SubCell"/>
</dbReference>
<evidence type="ECO:0000313" key="12">
    <source>
        <dbReference type="Proteomes" id="UP000008672"/>
    </source>
</evidence>
<evidence type="ECO:0000256" key="1">
    <source>
        <dbReference type="ARBA" id="ARBA00004651"/>
    </source>
</evidence>
<keyword evidence="5" id="KW-0297">G-protein coupled receptor</keyword>
<reference evidence="12" key="1">
    <citation type="submission" date="2011-08" db="EMBL/GenBank/DDBJ databases">
        <title>The draft genome of Latimeria chalumnae.</title>
        <authorList>
            <person name="Di Palma F."/>
            <person name="Alfoldi J."/>
            <person name="Johnson J."/>
            <person name="Berlin A."/>
            <person name="Gnerre S."/>
            <person name="Jaffe D."/>
            <person name="MacCallum I."/>
            <person name="Young S."/>
            <person name="Walker B.J."/>
            <person name="Lander E."/>
            <person name="Lindblad-Toh K."/>
        </authorList>
    </citation>
    <scope>NUCLEOTIDE SEQUENCE [LARGE SCALE GENOMIC DNA]</scope>
    <source>
        <strain evidence="12">Wild caught</strain>
    </source>
</reference>
<dbReference type="EMBL" id="AFYH01194180">
    <property type="status" value="NOT_ANNOTATED_CDS"/>
    <property type="molecule type" value="Genomic_DNA"/>
</dbReference>
<dbReference type="InterPro" id="IPR000276">
    <property type="entry name" value="GPCR_Rhodpsn"/>
</dbReference>
<feature type="domain" description="G-protein coupled receptors family 1 profile" evidence="10">
    <location>
        <begin position="31"/>
        <end position="282"/>
    </location>
</feature>
<dbReference type="FunCoup" id="H3AKI3">
    <property type="interactions" value="297"/>
</dbReference>
<keyword evidence="3 9" id="KW-0812">Transmembrane</keyword>
<dbReference type="OMA" id="ACWVPYL"/>
<dbReference type="eggNOG" id="KOG3656">
    <property type="taxonomic scope" value="Eukaryota"/>
</dbReference>
<keyword evidence="2" id="KW-1003">Cell membrane</keyword>
<feature type="transmembrane region" description="Helical" evidence="9">
    <location>
        <begin position="169"/>
        <end position="194"/>
    </location>
</feature>
<reference evidence="11" key="2">
    <citation type="submission" date="2025-08" db="UniProtKB">
        <authorList>
            <consortium name="Ensembl"/>
        </authorList>
    </citation>
    <scope>IDENTIFICATION</scope>
</reference>
<feature type="transmembrane region" description="Helical" evidence="9">
    <location>
        <begin position="16"/>
        <end position="39"/>
    </location>
</feature>
<evidence type="ECO:0000313" key="11">
    <source>
        <dbReference type="Ensembl" id="ENSLACP00000010154.1"/>
    </source>
</evidence>
<dbReference type="GeneTree" id="ENSGT01030000234555"/>
<dbReference type="PRINTS" id="PR00237">
    <property type="entry name" value="GPCRRHODOPSN"/>
</dbReference>
<dbReference type="PANTHER" id="PTHR24249">
    <property type="entry name" value="HISTAMINE RECEPTOR-RELATED G-PROTEIN COUPLED RECEPTOR"/>
    <property type="match status" value="1"/>
</dbReference>
<evidence type="ECO:0000256" key="3">
    <source>
        <dbReference type="ARBA" id="ARBA00022692"/>
    </source>
</evidence>
<dbReference type="SUPFAM" id="SSF81321">
    <property type="entry name" value="Family A G protein-coupled receptor-like"/>
    <property type="match status" value="1"/>
</dbReference>
<dbReference type="AlphaFoldDB" id="H3AKI3"/>
<evidence type="ECO:0000256" key="2">
    <source>
        <dbReference type="ARBA" id="ARBA00022475"/>
    </source>
</evidence>
<dbReference type="InterPro" id="IPR017452">
    <property type="entry name" value="GPCR_Rhodpsn_7TM"/>
</dbReference>
<gene>
    <name evidence="11" type="primary">GPBAR1</name>
</gene>
<keyword evidence="7" id="KW-0675">Receptor</keyword>
<feature type="transmembrane region" description="Helical" evidence="9">
    <location>
        <begin position="265"/>
        <end position="285"/>
    </location>
</feature>